<evidence type="ECO:0000313" key="3">
    <source>
        <dbReference type="Proteomes" id="UP001060919"/>
    </source>
</evidence>
<dbReference type="RefSeq" id="WP_264790381.1">
    <property type="nucleotide sequence ID" value="NZ_AP026867.1"/>
</dbReference>
<dbReference type="Proteomes" id="UP001060919">
    <property type="component" value="Chromosome"/>
</dbReference>
<dbReference type="Gene3D" id="2.60.120.260">
    <property type="entry name" value="Galactose-binding domain-like"/>
    <property type="match status" value="1"/>
</dbReference>
<dbReference type="InterPro" id="IPR026444">
    <property type="entry name" value="Secre_tail"/>
</dbReference>
<name>A0A916DWU7_9BACT</name>
<dbReference type="Pfam" id="PF06739">
    <property type="entry name" value="SBBP"/>
    <property type="match status" value="1"/>
</dbReference>
<dbReference type="Gene3D" id="2.120.10.30">
    <property type="entry name" value="TolB, C-terminal domain"/>
    <property type="match status" value="1"/>
</dbReference>
<dbReference type="InterPro" id="IPR052918">
    <property type="entry name" value="Motility_Chemotaxis_Reg"/>
</dbReference>
<reference evidence="2" key="1">
    <citation type="submission" date="2022-09" db="EMBL/GenBank/DDBJ databases">
        <title>Aureispira anguillicida sp. nov., isolated from Leptocephalus of Japanese eel Anguilla japonica.</title>
        <authorList>
            <person name="Yuasa K."/>
            <person name="Mekata T."/>
            <person name="Ikunari K."/>
        </authorList>
    </citation>
    <scope>NUCLEOTIDE SEQUENCE</scope>
    <source>
        <strain evidence="2">EL160426</strain>
    </source>
</reference>
<accession>A0A916DWU7</accession>
<dbReference type="KEGG" id="aup:AsAng_0059910"/>
<proteinExistence type="predicted"/>
<dbReference type="PANTHER" id="PTHR35580">
    <property type="entry name" value="CELL SURFACE GLYCOPROTEIN (S-LAYER PROTEIN)-LIKE PROTEIN"/>
    <property type="match status" value="1"/>
</dbReference>
<dbReference type="PANTHER" id="PTHR35580:SF1">
    <property type="entry name" value="PHYTASE-LIKE DOMAIN-CONTAINING PROTEIN"/>
    <property type="match status" value="1"/>
</dbReference>
<dbReference type="NCBIfam" id="TIGR04183">
    <property type="entry name" value="Por_Secre_tail"/>
    <property type="match status" value="1"/>
</dbReference>
<dbReference type="SUPFAM" id="SSF101898">
    <property type="entry name" value="NHL repeat"/>
    <property type="match status" value="1"/>
</dbReference>
<gene>
    <name evidence="2" type="ORF">AsAng_0059910</name>
</gene>
<feature type="domain" description="Secretion system C-terminal sorting" evidence="1">
    <location>
        <begin position="859"/>
        <end position="927"/>
    </location>
</feature>
<keyword evidence="3" id="KW-1185">Reference proteome</keyword>
<protein>
    <submittedName>
        <fullName evidence="2">SBBP repeat-containing protein</fullName>
    </submittedName>
</protein>
<dbReference type="EMBL" id="AP026867">
    <property type="protein sequence ID" value="BDS15207.1"/>
    <property type="molecule type" value="Genomic_DNA"/>
</dbReference>
<dbReference type="InterPro" id="IPR011042">
    <property type="entry name" value="6-blade_b-propeller_TolB-like"/>
</dbReference>
<dbReference type="InterPro" id="IPR010620">
    <property type="entry name" value="SBBP_repeat"/>
</dbReference>
<dbReference type="AlphaFoldDB" id="A0A916DWU7"/>
<dbReference type="Pfam" id="PF18962">
    <property type="entry name" value="Por_Secre_tail"/>
    <property type="match status" value="1"/>
</dbReference>
<evidence type="ECO:0000259" key="1">
    <source>
        <dbReference type="Pfam" id="PF18962"/>
    </source>
</evidence>
<organism evidence="2 3">
    <name type="scientific">Aureispira anguillae</name>
    <dbReference type="NCBI Taxonomy" id="2864201"/>
    <lineage>
        <taxon>Bacteria</taxon>
        <taxon>Pseudomonadati</taxon>
        <taxon>Bacteroidota</taxon>
        <taxon>Saprospiria</taxon>
        <taxon>Saprospirales</taxon>
        <taxon>Saprospiraceae</taxon>
        <taxon>Aureispira</taxon>
    </lineage>
</organism>
<sequence length="930" mass="102818">MRQISYLFVLLLIFCLQDSYGQVPQLEWGQHHGTNIDDHGHDIHYDKRGYIYTTGRRNDQIFIRKSRHDGTTVWSRIIGNGIREAQGRGITTDQLGNIYVTGDFNRHIDFGNQHTLTAPGSTWDHDAFILKLDSMGTTIWAKAITGNDDQHGYTITSDQSNNIYVTGHYQDTTDFDPDTTSYIHAPYSYLGSYFLAKYDSDGNFKWMHGMPEHSGEFGHPVATDLQNNVYTVSTYQVGGNDDIRIRKRDSAGTLLWTKSIGGSEDDEAHSITVDDAGKLLITGAFQNDVDFDPSYSGTHIQSSYSRYIGLNLVFWPSIFVLKLDANGNFIWVYSDERENSKGYAIATDRNNNVYAGGRSGYNALLIKLNSNGLEHWRRTTYTSTAIYSDYAYKSGVATDSLDGVYTIGNFKGACDIDPEASHHVLNSASSTDFDFYICKWSPIPCSPASSSIDVPLCNGSYTSPSGKYTWQSSGVYQDTVWNALLCDSIITINLYDPLSLPYQEDFEGSYLPPYTSIYNYDDSITWDSIQVIGANGTATQALYVNCYDYGANNQRDYFYLPTLDFTTTQRAELTFDLSYRPYSSVYYDELGVEISTDCGNTYQRVYTKDNLTLGVGNQYHTTAWAPSSSNDWRNDAINLNAYVGHSVQIRFVVKNGYGNNLYIDNINIDTTCYPSGSNLSVNACNNYIAPDGQVYTTSGQYTAIIPNSIGCDSTIAINLTIGDSSSSTIHELACDSYTAPDGQVYTTSGQYTAIVPNSAGCDSTVTINLTIQTTASMNTTVSQNGLTLTANASGMTYQWLDCNNGNTPIVGATAQNFTPTLSGSYAVQISNGTCTSTSTCTTVSLVATENLKHGAEILVYPNPTNGIIYIHKEQEQESTIQVLDHLGRVLIEQKATATLHEINMEGFPTGLYTVSISSGQQLLFYKIVKN</sequence>
<evidence type="ECO:0000313" key="2">
    <source>
        <dbReference type="EMBL" id="BDS15207.1"/>
    </source>
</evidence>